<feature type="transmembrane region" description="Helical" evidence="1">
    <location>
        <begin position="188"/>
        <end position="205"/>
    </location>
</feature>
<feature type="transmembrane region" description="Helical" evidence="1">
    <location>
        <begin position="437"/>
        <end position="455"/>
    </location>
</feature>
<gene>
    <name evidence="3" type="ORF">BST11_22040</name>
    <name evidence="2" type="ORF">H7K38_24480</name>
</gene>
<evidence type="ECO:0008006" key="6">
    <source>
        <dbReference type="Google" id="ProtNLM"/>
    </source>
</evidence>
<dbReference type="AlphaFoldDB" id="A0AA42C0P6"/>
<dbReference type="EMBL" id="JACKVH010000026">
    <property type="protein sequence ID" value="MCV7381776.1"/>
    <property type="molecule type" value="Genomic_DNA"/>
</dbReference>
<evidence type="ECO:0000313" key="2">
    <source>
        <dbReference type="EMBL" id="MCV7381776.1"/>
    </source>
</evidence>
<feature type="transmembrane region" description="Helical" evidence="1">
    <location>
        <begin position="399"/>
        <end position="417"/>
    </location>
</feature>
<reference evidence="2" key="2">
    <citation type="submission" date="2020-07" db="EMBL/GenBank/DDBJ databases">
        <authorList>
            <person name="Pettersson B.M.F."/>
            <person name="Behra P.R.K."/>
            <person name="Ramesh M."/>
            <person name="Das S."/>
            <person name="Dasgupta S."/>
            <person name="Kirsebom L.A."/>
        </authorList>
    </citation>
    <scope>NUCLEOTIDE SEQUENCE</scope>
    <source>
        <strain evidence="2">CCUG 55640</strain>
    </source>
</reference>
<reference evidence="2" key="3">
    <citation type="journal article" date="2022" name="BMC Genomics">
        <title>Comparative genome analysis of mycobacteria focusing on tRNA and non-coding RNA.</title>
        <authorList>
            <person name="Behra P.R.K."/>
            <person name="Pettersson B.M.F."/>
            <person name="Ramesh M."/>
            <person name="Das S."/>
            <person name="Dasgupta S."/>
            <person name="Kirsebom L.A."/>
        </authorList>
    </citation>
    <scope>NUCLEOTIDE SEQUENCE</scope>
    <source>
        <strain evidence="2">CCUG 55640</strain>
    </source>
</reference>
<reference evidence="3 4" key="1">
    <citation type="submission" date="2017-02" db="EMBL/GenBank/DDBJ databases">
        <title>The new phylogeny of genus Mycobacterium.</title>
        <authorList>
            <person name="Tortoli E."/>
            <person name="Trovato A."/>
            <person name="Cirillo D.M."/>
        </authorList>
    </citation>
    <scope>NUCLEOTIDE SEQUENCE [LARGE SCALE GENOMIC DNA]</scope>
    <source>
        <strain evidence="3 4">DSM 45230</strain>
    </source>
</reference>
<feature type="transmembrane region" description="Helical" evidence="1">
    <location>
        <begin position="106"/>
        <end position="126"/>
    </location>
</feature>
<accession>A0AA42C0P6</accession>
<proteinExistence type="predicted"/>
<evidence type="ECO:0000313" key="3">
    <source>
        <dbReference type="EMBL" id="OQZ88551.1"/>
    </source>
</evidence>
<dbReference type="EMBL" id="MVHD01000052">
    <property type="protein sequence ID" value="OQZ88551.1"/>
    <property type="molecule type" value="Genomic_DNA"/>
</dbReference>
<dbReference type="Proteomes" id="UP000192319">
    <property type="component" value="Unassembled WGS sequence"/>
</dbReference>
<keyword evidence="1" id="KW-0812">Transmembrane</keyword>
<organism evidence="2 5">
    <name type="scientific">Mycobacterium alsense</name>
    <dbReference type="NCBI Taxonomy" id="324058"/>
    <lineage>
        <taxon>Bacteria</taxon>
        <taxon>Bacillati</taxon>
        <taxon>Actinomycetota</taxon>
        <taxon>Actinomycetes</taxon>
        <taxon>Mycobacteriales</taxon>
        <taxon>Mycobacteriaceae</taxon>
        <taxon>Mycobacterium</taxon>
    </lineage>
</organism>
<sequence length="457" mass="48904">MTADRATAVLAHGLGGSGDLPVPYLYAMVGAAWALTFTFALVAFAWRRPRFDPAKPGRPLPEVLTALVDARVTRWTAAGLALAFAAWVVAAGVWGPQSDSNALLGVFYVLLWVGVVALSLVLGPVWRVLSPMRTVYVLARRAAPARLGRPRLSYPEGWGYRPAAVGLFAFVWMELASPNPASLPWVKAWLLAYAVAMLGGAWLCGQRWLARADPFGVYSVAVSRLCPFRRNPVTGQIVVGNPFDHLPSLPVRPGVVVTLAVLLGSTAFDSYSSSATWRNFADGISRGLGLGPTLSTLSSSILRTVGLIVFVSVVAVTFSLAARATGGVDREQRRALPGQMAHSLIPIVVGYIFAHYLTYLVERGQQAVFALADPFGRGWNLLGLAHFHVAYVLSMHPPVLAAIKVACVVTGHIVAVIAAHDKALRLLPAGHQLTGQLTMMLVMVGYTFTGLYLLFGG</sequence>
<name>A0AA42C0P6_9MYCO</name>
<evidence type="ECO:0000256" key="1">
    <source>
        <dbReference type="SAM" id="Phobius"/>
    </source>
</evidence>
<feature type="transmembrane region" description="Helical" evidence="1">
    <location>
        <begin position="301"/>
        <end position="322"/>
    </location>
</feature>
<comment type="caution">
    <text evidence="2">The sequence shown here is derived from an EMBL/GenBank/DDBJ whole genome shotgun (WGS) entry which is preliminary data.</text>
</comment>
<evidence type="ECO:0000313" key="5">
    <source>
        <dbReference type="Proteomes" id="UP001141650"/>
    </source>
</evidence>
<dbReference type="RefSeq" id="WP_083140121.1">
    <property type="nucleotide sequence ID" value="NZ_JACKVH010000026.1"/>
</dbReference>
<feature type="transmembrane region" description="Helical" evidence="1">
    <location>
        <begin position="343"/>
        <end position="361"/>
    </location>
</feature>
<feature type="transmembrane region" description="Helical" evidence="1">
    <location>
        <begin position="24"/>
        <end position="46"/>
    </location>
</feature>
<keyword evidence="1" id="KW-1133">Transmembrane helix</keyword>
<feature type="transmembrane region" description="Helical" evidence="1">
    <location>
        <begin position="75"/>
        <end position="94"/>
    </location>
</feature>
<protein>
    <recommendedName>
        <fullName evidence="6">Fenitrothion hydrolase</fullName>
    </recommendedName>
</protein>
<evidence type="ECO:0000313" key="4">
    <source>
        <dbReference type="Proteomes" id="UP000192319"/>
    </source>
</evidence>
<keyword evidence="1" id="KW-0472">Membrane</keyword>
<keyword evidence="4" id="KW-1185">Reference proteome</keyword>
<dbReference type="Proteomes" id="UP001141650">
    <property type="component" value="Unassembled WGS sequence"/>
</dbReference>